<dbReference type="EMBL" id="NCSJ02000043">
    <property type="protein sequence ID" value="RFU33019.1"/>
    <property type="molecule type" value="Genomic_DNA"/>
</dbReference>
<evidence type="ECO:0000256" key="14">
    <source>
        <dbReference type="ARBA" id="ARBA00023288"/>
    </source>
</evidence>
<feature type="signal peptide" evidence="16">
    <location>
        <begin position="1"/>
        <end position="19"/>
    </location>
</feature>
<keyword evidence="5" id="KW-0964">Secreted</keyword>
<dbReference type="InterPro" id="IPR051735">
    <property type="entry name" value="CFEM_domain"/>
</dbReference>
<dbReference type="AlphaFoldDB" id="A0A3E2HHW9"/>
<feature type="domain" description="CFEM" evidence="17">
    <location>
        <begin position="1"/>
        <end position="109"/>
    </location>
</feature>
<accession>A0A3E2HHW9</accession>
<comment type="caution">
    <text evidence="15">Lacks conserved residue(s) required for the propagation of feature annotation.</text>
</comment>
<dbReference type="STRING" id="5539.A0A3E2HHW9"/>
<dbReference type="OMA" id="CALPCID"/>
<evidence type="ECO:0000256" key="5">
    <source>
        <dbReference type="ARBA" id="ARBA00022525"/>
    </source>
</evidence>
<feature type="non-terminal residue" evidence="18">
    <location>
        <position position="1"/>
    </location>
</feature>
<proteinExistence type="inferred from homology"/>
<keyword evidence="12 15" id="KW-1015">Disulfide bond</keyword>
<dbReference type="GO" id="GO:0005886">
    <property type="term" value="C:plasma membrane"/>
    <property type="evidence" value="ECO:0007669"/>
    <property type="project" value="UniProtKB-SubCell"/>
</dbReference>
<dbReference type="Pfam" id="PF05730">
    <property type="entry name" value="CFEM"/>
    <property type="match status" value="1"/>
</dbReference>
<feature type="chain" id="PRO_5017739274" description="CFEM domain-containing protein" evidence="16">
    <location>
        <begin position="20"/>
        <end position="190"/>
    </location>
</feature>
<keyword evidence="10 15" id="KW-0408">Iron</keyword>
<evidence type="ECO:0000313" key="19">
    <source>
        <dbReference type="Proteomes" id="UP000258309"/>
    </source>
</evidence>
<comment type="subcellular location">
    <subcellularLocation>
        <location evidence="1">Cell membrane</location>
        <topology evidence="1">Lipid-anchor</topology>
        <topology evidence="1">GPI-anchor</topology>
    </subcellularLocation>
    <subcellularLocation>
        <location evidence="2">Secreted</location>
    </subcellularLocation>
</comment>
<feature type="non-terminal residue" evidence="18">
    <location>
        <position position="190"/>
    </location>
</feature>
<gene>
    <name evidence="18" type="ORF">B7463_g3324</name>
</gene>
<protein>
    <recommendedName>
        <fullName evidence="17">CFEM domain-containing protein</fullName>
    </recommendedName>
</protein>
<evidence type="ECO:0000256" key="2">
    <source>
        <dbReference type="ARBA" id="ARBA00004613"/>
    </source>
</evidence>
<dbReference type="PROSITE" id="PS52012">
    <property type="entry name" value="CFEM"/>
    <property type="match status" value="1"/>
</dbReference>
<sequence>MKFTYAAAAVMAFAGLASAQIPACAQPCLDAATKSATKCGATDIVCQCQPSNQAAIQGAATTCVVSSCGDQALSVLSAAQAACKAALAAPATTAAASSAPASSAPAATSSAPATKSAAASTVSSSSAAASTTLATSTAASSIVAAPTTNTTTNGTAPSAAPTPFKPNGAGQLGASLGGAFVMAVIALVAF</sequence>
<reference evidence="18 19" key="1">
    <citation type="submission" date="2018-05" db="EMBL/GenBank/DDBJ databases">
        <title>Draft genome sequence of Scytalidium lignicola DSM 105466, a ubiquitous saprotrophic fungus.</title>
        <authorList>
            <person name="Buettner E."/>
            <person name="Gebauer A.M."/>
            <person name="Hofrichter M."/>
            <person name="Liers C."/>
            <person name="Kellner H."/>
        </authorList>
    </citation>
    <scope>NUCLEOTIDE SEQUENCE [LARGE SCALE GENOMIC DNA]</scope>
    <source>
        <strain evidence="18 19">DSM 105466</strain>
    </source>
</reference>
<keyword evidence="19" id="KW-1185">Reference proteome</keyword>
<comment type="similarity">
    <text evidence="3">Belongs to the RBT5 family.</text>
</comment>
<evidence type="ECO:0000256" key="3">
    <source>
        <dbReference type="ARBA" id="ARBA00010031"/>
    </source>
</evidence>
<dbReference type="InterPro" id="IPR008427">
    <property type="entry name" value="Extracellular_membr_CFEM_dom"/>
</dbReference>
<dbReference type="GO" id="GO:0046872">
    <property type="term" value="F:metal ion binding"/>
    <property type="evidence" value="ECO:0007669"/>
    <property type="project" value="UniProtKB-UniRule"/>
</dbReference>
<dbReference type="OrthoDB" id="3767534at2759"/>
<evidence type="ECO:0000256" key="7">
    <source>
        <dbReference type="ARBA" id="ARBA00022622"/>
    </source>
</evidence>
<evidence type="ECO:0000256" key="13">
    <source>
        <dbReference type="ARBA" id="ARBA00023180"/>
    </source>
</evidence>
<evidence type="ECO:0000256" key="9">
    <source>
        <dbReference type="ARBA" id="ARBA00022729"/>
    </source>
</evidence>
<evidence type="ECO:0000256" key="11">
    <source>
        <dbReference type="ARBA" id="ARBA00023136"/>
    </source>
</evidence>
<keyword evidence="4" id="KW-1003">Cell membrane</keyword>
<keyword evidence="9 16" id="KW-0732">Signal</keyword>
<dbReference type="GO" id="GO:0098552">
    <property type="term" value="C:side of membrane"/>
    <property type="evidence" value="ECO:0007669"/>
    <property type="project" value="UniProtKB-KW"/>
</dbReference>
<keyword evidence="7" id="KW-0336">GPI-anchor</keyword>
<keyword evidence="14" id="KW-0449">Lipoprotein</keyword>
<evidence type="ECO:0000259" key="17">
    <source>
        <dbReference type="PROSITE" id="PS52012"/>
    </source>
</evidence>
<feature type="binding site" description="axial binding residue" evidence="15">
    <location>
        <position position="43"/>
    </location>
    <ligand>
        <name>heme</name>
        <dbReference type="ChEBI" id="CHEBI:30413"/>
    </ligand>
    <ligandPart>
        <name>Fe</name>
        <dbReference type="ChEBI" id="CHEBI:18248"/>
    </ligandPart>
</feature>
<dbReference type="Proteomes" id="UP000258309">
    <property type="component" value="Unassembled WGS sequence"/>
</dbReference>
<evidence type="ECO:0000256" key="6">
    <source>
        <dbReference type="ARBA" id="ARBA00022617"/>
    </source>
</evidence>
<evidence type="ECO:0000256" key="4">
    <source>
        <dbReference type="ARBA" id="ARBA00022475"/>
    </source>
</evidence>
<feature type="disulfide bond" evidence="15">
    <location>
        <begin position="39"/>
        <end position="46"/>
    </location>
</feature>
<dbReference type="SMART" id="SM00747">
    <property type="entry name" value="CFEM"/>
    <property type="match status" value="1"/>
</dbReference>
<keyword evidence="11" id="KW-0472">Membrane</keyword>
<evidence type="ECO:0000256" key="1">
    <source>
        <dbReference type="ARBA" id="ARBA00004609"/>
    </source>
</evidence>
<organism evidence="18 19">
    <name type="scientific">Scytalidium lignicola</name>
    <name type="common">Hyphomycete</name>
    <dbReference type="NCBI Taxonomy" id="5539"/>
    <lineage>
        <taxon>Eukaryota</taxon>
        <taxon>Fungi</taxon>
        <taxon>Dikarya</taxon>
        <taxon>Ascomycota</taxon>
        <taxon>Pezizomycotina</taxon>
        <taxon>Leotiomycetes</taxon>
        <taxon>Leotiomycetes incertae sedis</taxon>
        <taxon>Scytalidium</taxon>
    </lineage>
</organism>
<name>A0A3E2HHW9_SCYLI</name>
<comment type="caution">
    <text evidence="18">The sequence shown here is derived from an EMBL/GenBank/DDBJ whole genome shotgun (WGS) entry which is preliminary data.</text>
</comment>
<evidence type="ECO:0000256" key="10">
    <source>
        <dbReference type="ARBA" id="ARBA00023004"/>
    </source>
</evidence>
<evidence type="ECO:0000256" key="16">
    <source>
        <dbReference type="SAM" id="SignalP"/>
    </source>
</evidence>
<keyword evidence="13" id="KW-0325">Glycoprotein</keyword>
<dbReference type="PANTHER" id="PTHR37928:SF2">
    <property type="entry name" value="GPI ANCHORED CFEM DOMAIN PROTEIN (AFU_ORTHOLOGUE AFUA_6G10580)"/>
    <property type="match status" value="1"/>
</dbReference>
<keyword evidence="6 15" id="KW-0349">Heme</keyword>
<evidence type="ECO:0000256" key="15">
    <source>
        <dbReference type="PROSITE-ProRule" id="PRU01356"/>
    </source>
</evidence>
<keyword evidence="8 15" id="KW-0479">Metal-binding</keyword>
<evidence type="ECO:0000256" key="8">
    <source>
        <dbReference type="ARBA" id="ARBA00022723"/>
    </source>
</evidence>
<evidence type="ECO:0000313" key="18">
    <source>
        <dbReference type="EMBL" id="RFU33019.1"/>
    </source>
</evidence>
<dbReference type="PANTHER" id="PTHR37928">
    <property type="entry name" value="CFEM DOMAIN PROTEIN (AFU_ORTHOLOGUE AFUA_6G14090)"/>
    <property type="match status" value="1"/>
</dbReference>
<evidence type="ECO:0000256" key="12">
    <source>
        <dbReference type="ARBA" id="ARBA00023157"/>
    </source>
</evidence>
<dbReference type="GO" id="GO:0005576">
    <property type="term" value="C:extracellular region"/>
    <property type="evidence" value="ECO:0007669"/>
    <property type="project" value="UniProtKB-SubCell"/>
</dbReference>